<dbReference type="EMBL" id="CM037152">
    <property type="protein sequence ID" value="KAH7834231.1"/>
    <property type="molecule type" value="Genomic_DNA"/>
</dbReference>
<accession>A0ACB7X0L7</accession>
<sequence length="82" mass="9107">MIEDDLSEIVFPKIALATLYQTHFTREAYIIVSLISVELNPAPLPIALTTMQGTQLYDPKAGGWRDLGMLDVIQIFGRAGRT</sequence>
<evidence type="ECO:0000313" key="1">
    <source>
        <dbReference type="EMBL" id="KAH7834231.1"/>
    </source>
</evidence>
<organism evidence="1 2">
    <name type="scientific">Vaccinium darrowii</name>
    <dbReference type="NCBI Taxonomy" id="229202"/>
    <lineage>
        <taxon>Eukaryota</taxon>
        <taxon>Viridiplantae</taxon>
        <taxon>Streptophyta</taxon>
        <taxon>Embryophyta</taxon>
        <taxon>Tracheophyta</taxon>
        <taxon>Spermatophyta</taxon>
        <taxon>Magnoliopsida</taxon>
        <taxon>eudicotyledons</taxon>
        <taxon>Gunneridae</taxon>
        <taxon>Pentapetalae</taxon>
        <taxon>asterids</taxon>
        <taxon>Ericales</taxon>
        <taxon>Ericaceae</taxon>
        <taxon>Vaccinioideae</taxon>
        <taxon>Vaccinieae</taxon>
        <taxon>Vaccinium</taxon>
    </lineage>
</organism>
<protein>
    <submittedName>
        <fullName evidence="1">Uncharacterized protein</fullName>
    </submittedName>
</protein>
<reference evidence="1 2" key="1">
    <citation type="journal article" date="2021" name="Hortic Res">
        <title>High-quality reference genome and annotation aids understanding of berry development for evergreen blueberry (Vaccinium darrowii).</title>
        <authorList>
            <person name="Yu J."/>
            <person name="Hulse-Kemp A.M."/>
            <person name="Babiker E."/>
            <person name="Staton M."/>
        </authorList>
    </citation>
    <scope>NUCLEOTIDE SEQUENCE [LARGE SCALE GENOMIC DNA]</scope>
    <source>
        <strain evidence="2">cv. NJ 8807/NJ 8810</strain>
        <tissue evidence="1">Young leaf</tissue>
    </source>
</reference>
<gene>
    <name evidence="1" type="ORF">Vadar_013970</name>
</gene>
<evidence type="ECO:0000313" key="2">
    <source>
        <dbReference type="Proteomes" id="UP000828048"/>
    </source>
</evidence>
<proteinExistence type="predicted"/>
<keyword evidence="2" id="KW-1185">Reference proteome</keyword>
<name>A0ACB7X0L7_9ERIC</name>
<dbReference type="Proteomes" id="UP000828048">
    <property type="component" value="Chromosome 2"/>
</dbReference>
<comment type="caution">
    <text evidence="1">The sequence shown here is derived from an EMBL/GenBank/DDBJ whole genome shotgun (WGS) entry which is preliminary data.</text>
</comment>